<name>A0A4R1KTH0_9BACT</name>
<accession>A0A4R1KTH0</accession>
<protein>
    <submittedName>
        <fullName evidence="1">Uncharacterized protein</fullName>
    </submittedName>
</protein>
<keyword evidence="2" id="KW-1185">Reference proteome</keyword>
<proteinExistence type="predicted"/>
<dbReference type="Proteomes" id="UP000295210">
    <property type="component" value="Unassembled WGS sequence"/>
</dbReference>
<evidence type="ECO:0000313" key="2">
    <source>
        <dbReference type="Proteomes" id="UP000295210"/>
    </source>
</evidence>
<sequence>MKSQIAATMSDSVNRKSMRMDTGALYDSMKNSFDVGMPLLISHDRHRPAGWTVPAAVYLEPGLTRVLAHVIEPETDQDYLQIKQRWVKFIASTIHDVPQESITRLKELLGKDVLTDSEIPWDSGAQALRGAGLAQRAFPEIFEQVDKDGLVPFTTLTMIRPGIFQIGELCVFAHQFMRRSESPFNHFNEELLGTLHQMAQDSSVNVRVRLDLDMVGLADTAAHTMELDYWYGPTFNEDLSSLQTGVTAHTADESQRFYHKISRTEFWWQRRTKETSAELILEAEELRDSESGADRTKLHCRYVHSVIDATTNRIEHLDGSIRAYTPEEMISRLDVDLKRAGRQTEYTKLWRVDGNIEIGRWKSVIHNHFRDNALVSEYFGSQKSKTDIREELEITDVFPRSLNFDKRVPWLCDDARSFRVLVTHQPGMLEHILEEPVAFPYVWAQSEKSEYALFDLRAVELMKILGREGHRLTFAPNARFMAFDDNYLQMPVVIHRTRDALKHTTEAYRELVSKVNEVDPASPVLINLSLALSEYTLSVSIFGRCTEVLDWLNRDQPFPPTESVADWVRNTAEAIASFGEGVDTALEYVHPESLNLYPRRKIALLPAIADKIGEPVSSGPAEPRTTTEEMNEIGLETRQAFKVASAKCLNCGGDYLTCPCSILSGNVPPPTADLRFAFNYWVAAKQ</sequence>
<gene>
    <name evidence="1" type="ORF">C7378_3564</name>
</gene>
<organism evidence="1 2">
    <name type="scientific">Acidipila rosea</name>
    <dbReference type="NCBI Taxonomy" id="768535"/>
    <lineage>
        <taxon>Bacteria</taxon>
        <taxon>Pseudomonadati</taxon>
        <taxon>Acidobacteriota</taxon>
        <taxon>Terriglobia</taxon>
        <taxon>Terriglobales</taxon>
        <taxon>Acidobacteriaceae</taxon>
        <taxon>Acidipila</taxon>
    </lineage>
</organism>
<reference evidence="1 2" key="1">
    <citation type="submission" date="2019-03" db="EMBL/GenBank/DDBJ databases">
        <title>Genomic Encyclopedia of Type Strains, Phase IV (KMG-IV): sequencing the most valuable type-strain genomes for metagenomic binning, comparative biology and taxonomic classification.</title>
        <authorList>
            <person name="Goeker M."/>
        </authorList>
    </citation>
    <scope>NUCLEOTIDE SEQUENCE [LARGE SCALE GENOMIC DNA]</scope>
    <source>
        <strain evidence="1 2">DSM 103428</strain>
    </source>
</reference>
<evidence type="ECO:0000313" key="1">
    <source>
        <dbReference type="EMBL" id="TCK68485.1"/>
    </source>
</evidence>
<comment type="caution">
    <text evidence="1">The sequence shown here is derived from an EMBL/GenBank/DDBJ whole genome shotgun (WGS) entry which is preliminary data.</text>
</comment>
<dbReference type="AlphaFoldDB" id="A0A4R1KTH0"/>
<dbReference type="EMBL" id="SMGK01000009">
    <property type="protein sequence ID" value="TCK68485.1"/>
    <property type="molecule type" value="Genomic_DNA"/>
</dbReference>